<evidence type="ECO:0000313" key="3">
    <source>
        <dbReference type="Proteomes" id="UP000483820"/>
    </source>
</evidence>
<protein>
    <submittedName>
        <fullName evidence="2">Uncharacterized protein</fullName>
    </submittedName>
</protein>
<feature type="compositionally biased region" description="Polar residues" evidence="1">
    <location>
        <begin position="77"/>
        <end position="95"/>
    </location>
</feature>
<reference evidence="2 3" key="1">
    <citation type="submission" date="2019-12" db="EMBL/GenBank/DDBJ databases">
        <title>Chromosome-level assembly of the Caenorhabditis remanei genome.</title>
        <authorList>
            <person name="Teterina A.A."/>
            <person name="Willis J.H."/>
            <person name="Phillips P.C."/>
        </authorList>
    </citation>
    <scope>NUCLEOTIDE SEQUENCE [LARGE SCALE GENOMIC DNA]</scope>
    <source>
        <strain evidence="2 3">PX506</strain>
        <tissue evidence="2">Whole organism</tissue>
    </source>
</reference>
<dbReference type="KEGG" id="crq:GCK72_022611"/>
<dbReference type="GeneID" id="78777493"/>
<dbReference type="AlphaFoldDB" id="A0A6A5FU65"/>
<accession>A0A6A5FU65</accession>
<proteinExistence type="predicted"/>
<dbReference type="RefSeq" id="XP_053578502.1">
    <property type="nucleotide sequence ID" value="XM_053734936.1"/>
</dbReference>
<evidence type="ECO:0000256" key="1">
    <source>
        <dbReference type="SAM" id="MobiDB-lite"/>
    </source>
</evidence>
<gene>
    <name evidence="2" type="ORF">GCK72_022611</name>
</gene>
<dbReference type="EMBL" id="WUAV01000006">
    <property type="protein sequence ID" value="KAF1746158.1"/>
    <property type="molecule type" value="Genomic_DNA"/>
</dbReference>
<comment type="caution">
    <text evidence="2">The sequence shown here is derived from an EMBL/GenBank/DDBJ whole genome shotgun (WGS) entry which is preliminary data.</text>
</comment>
<evidence type="ECO:0000313" key="2">
    <source>
        <dbReference type="EMBL" id="KAF1746158.1"/>
    </source>
</evidence>
<dbReference type="CTD" id="78777493"/>
<feature type="compositionally biased region" description="Basic and acidic residues" evidence="1">
    <location>
        <begin position="57"/>
        <end position="74"/>
    </location>
</feature>
<name>A0A6A5FU65_CAERE</name>
<sequence>MDYKPILIPISSSKRNRQGVSEGGSIRPDKSPGGRRSWKKYFLSSRRVLQLINNPTERQHLLERPHSSRRELRSHQVWPQCQNPEQMRSSVNVLR</sequence>
<feature type="region of interest" description="Disordered" evidence="1">
    <location>
        <begin position="1"/>
        <end position="37"/>
    </location>
</feature>
<organism evidence="2 3">
    <name type="scientific">Caenorhabditis remanei</name>
    <name type="common">Caenorhabditis vulgaris</name>
    <dbReference type="NCBI Taxonomy" id="31234"/>
    <lineage>
        <taxon>Eukaryota</taxon>
        <taxon>Metazoa</taxon>
        <taxon>Ecdysozoa</taxon>
        <taxon>Nematoda</taxon>
        <taxon>Chromadorea</taxon>
        <taxon>Rhabditida</taxon>
        <taxon>Rhabditina</taxon>
        <taxon>Rhabditomorpha</taxon>
        <taxon>Rhabditoidea</taxon>
        <taxon>Rhabditidae</taxon>
        <taxon>Peloderinae</taxon>
        <taxon>Caenorhabditis</taxon>
    </lineage>
</organism>
<dbReference type="Proteomes" id="UP000483820">
    <property type="component" value="Chromosome X"/>
</dbReference>
<feature type="region of interest" description="Disordered" evidence="1">
    <location>
        <begin position="57"/>
        <end position="95"/>
    </location>
</feature>